<name>A0A7J5ZZN8_AMEME</name>
<evidence type="ECO:0008006" key="3">
    <source>
        <dbReference type="Google" id="ProtNLM"/>
    </source>
</evidence>
<evidence type="ECO:0000313" key="1">
    <source>
        <dbReference type="EMBL" id="KAF4075391.1"/>
    </source>
</evidence>
<dbReference type="Proteomes" id="UP000593565">
    <property type="component" value="Unassembled WGS sequence"/>
</dbReference>
<dbReference type="PANTHER" id="PTHR14241">
    <property type="entry name" value="INTERFERON-INDUCED PROTEIN 44"/>
    <property type="match status" value="1"/>
</dbReference>
<evidence type="ECO:0000313" key="2">
    <source>
        <dbReference type="Proteomes" id="UP000593565"/>
    </source>
</evidence>
<organism evidence="1 2">
    <name type="scientific">Ameiurus melas</name>
    <name type="common">Black bullhead</name>
    <name type="synonym">Silurus melas</name>
    <dbReference type="NCBI Taxonomy" id="219545"/>
    <lineage>
        <taxon>Eukaryota</taxon>
        <taxon>Metazoa</taxon>
        <taxon>Chordata</taxon>
        <taxon>Craniata</taxon>
        <taxon>Vertebrata</taxon>
        <taxon>Euteleostomi</taxon>
        <taxon>Actinopterygii</taxon>
        <taxon>Neopterygii</taxon>
        <taxon>Teleostei</taxon>
        <taxon>Ostariophysi</taxon>
        <taxon>Siluriformes</taxon>
        <taxon>Ictaluridae</taxon>
        <taxon>Ameiurus</taxon>
    </lineage>
</organism>
<gene>
    <name evidence="1" type="ORF">AMELA_G00233930</name>
</gene>
<dbReference type="InterPro" id="IPR027417">
    <property type="entry name" value="P-loop_NTPase"/>
</dbReference>
<protein>
    <recommendedName>
        <fullName evidence="3">Interferon-induced protein 44-like</fullName>
    </recommendedName>
</protein>
<dbReference type="SUPFAM" id="SSF52540">
    <property type="entry name" value="P-loop containing nucleoside triphosphate hydrolases"/>
    <property type="match status" value="1"/>
</dbReference>
<dbReference type="AlphaFoldDB" id="A0A7J5ZZN8"/>
<dbReference type="GO" id="GO:0006955">
    <property type="term" value="P:immune response"/>
    <property type="evidence" value="ECO:0007669"/>
    <property type="project" value="TreeGrafter"/>
</dbReference>
<dbReference type="EMBL" id="JAAGNN010000021">
    <property type="protein sequence ID" value="KAF4075391.1"/>
    <property type="molecule type" value="Genomic_DNA"/>
</dbReference>
<reference evidence="1 2" key="1">
    <citation type="submission" date="2020-02" db="EMBL/GenBank/DDBJ databases">
        <title>A chromosome-scale genome assembly of the black bullhead catfish (Ameiurus melas).</title>
        <authorList>
            <person name="Wen M."/>
            <person name="Zham M."/>
            <person name="Cabau C."/>
            <person name="Klopp C."/>
            <person name="Donnadieu C."/>
            <person name="Roques C."/>
            <person name="Bouchez O."/>
            <person name="Lampietro C."/>
            <person name="Jouanno E."/>
            <person name="Herpin A."/>
            <person name="Louis A."/>
            <person name="Berthelot C."/>
            <person name="Parey E."/>
            <person name="Roest-Crollius H."/>
            <person name="Braasch I."/>
            <person name="Postlethwait J."/>
            <person name="Robinson-Rechavi M."/>
            <person name="Echchiki A."/>
            <person name="Begum T."/>
            <person name="Montfort J."/>
            <person name="Schartl M."/>
            <person name="Bobe J."/>
            <person name="Guiguen Y."/>
        </authorList>
    </citation>
    <scope>NUCLEOTIDE SEQUENCE [LARGE SCALE GENOMIC DNA]</scope>
    <source>
        <strain evidence="1">M_S1</strain>
        <tissue evidence="1">Blood</tissue>
    </source>
</reference>
<comment type="caution">
    <text evidence="1">The sequence shown here is derived from an EMBL/GenBank/DDBJ whole genome shotgun (WGS) entry which is preliminary data.</text>
</comment>
<accession>A0A7J5ZZN8</accession>
<proteinExistence type="predicted"/>
<sequence>MGQSNSTPPSLTFDNPWRPVNWSDREPMLKTGREFQSNRSVDHLRILVVGPEGAGKSAFITSVNTVLQGRSTYLAHSLSEGLSVTSKYTVYKLNKGTEGSLFPFVFGDTMGLETGLKGAHTNDIINILQGHVREGYTFNPSRELTAGSNDFNQTPSLNDKVHCLVFVLPAERISIILSEIIIKMKEILKKARELEIPVVVIMSKVDEACPLVKEDLKMIYRSRTIKEKMQKCNSRLGVPLNYIFPVKNYHEEINNSAETDILILMALTNILNFANDFVERTE</sequence>
<keyword evidence="2" id="KW-1185">Reference proteome</keyword>
<dbReference type="Gene3D" id="3.40.50.300">
    <property type="entry name" value="P-loop containing nucleotide triphosphate hydrolases"/>
    <property type="match status" value="1"/>
</dbReference>
<dbReference type="PANTHER" id="PTHR14241:SF1">
    <property type="entry name" value="INTERFERON-INDUCED PROTEIN 44-RELATED"/>
    <property type="match status" value="1"/>
</dbReference>